<name>A0ABS6F162_9CLOT</name>
<evidence type="ECO:0000313" key="1">
    <source>
        <dbReference type="EMBL" id="MBU5591993.1"/>
    </source>
</evidence>
<proteinExistence type="predicted"/>
<dbReference type="EMBL" id="JAHLQL010000002">
    <property type="protein sequence ID" value="MBU5591993.1"/>
    <property type="molecule type" value="Genomic_DNA"/>
</dbReference>
<keyword evidence="2" id="KW-1185">Reference proteome</keyword>
<reference evidence="1 2" key="1">
    <citation type="submission" date="2021-06" db="EMBL/GenBank/DDBJ databases">
        <authorList>
            <person name="Sun Q."/>
            <person name="Li D."/>
        </authorList>
    </citation>
    <scope>NUCLEOTIDE SEQUENCE [LARGE SCALE GENOMIC DNA]</scope>
    <source>
        <strain evidence="1 2">MSJ-4</strain>
    </source>
</reference>
<comment type="caution">
    <text evidence="1">The sequence shown here is derived from an EMBL/GenBank/DDBJ whole genome shotgun (WGS) entry which is preliminary data.</text>
</comment>
<sequence length="58" mass="6899">MKNNVIFVDFHTGRVINYGKKYKKGILSLIIDYIKNMFKLTSSNTYNNCQIYKFKKTL</sequence>
<dbReference type="RefSeq" id="WP_187117353.1">
    <property type="nucleotide sequence ID" value="NZ_JAHLQL010000002.1"/>
</dbReference>
<protein>
    <submittedName>
        <fullName evidence="1">Uncharacterized protein</fullName>
    </submittedName>
</protein>
<dbReference type="Proteomes" id="UP000736583">
    <property type="component" value="Unassembled WGS sequence"/>
</dbReference>
<organism evidence="1 2">
    <name type="scientific">Clostridium simiarum</name>
    <dbReference type="NCBI Taxonomy" id="2841506"/>
    <lineage>
        <taxon>Bacteria</taxon>
        <taxon>Bacillati</taxon>
        <taxon>Bacillota</taxon>
        <taxon>Clostridia</taxon>
        <taxon>Eubacteriales</taxon>
        <taxon>Clostridiaceae</taxon>
        <taxon>Clostridium</taxon>
    </lineage>
</organism>
<accession>A0ABS6F162</accession>
<evidence type="ECO:0000313" key="2">
    <source>
        <dbReference type="Proteomes" id="UP000736583"/>
    </source>
</evidence>
<gene>
    <name evidence="1" type="ORF">KQI89_09450</name>
</gene>